<evidence type="ECO:0000313" key="3">
    <source>
        <dbReference type="Proteomes" id="UP001190700"/>
    </source>
</evidence>
<dbReference type="AlphaFoldDB" id="A0AAE0FT46"/>
<evidence type="ECO:0000313" key="2">
    <source>
        <dbReference type="EMBL" id="KAK3265571.1"/>
    </source>
</evidence>
<dbReference type="Proteomes" id="UP001190700">
    <property type="component" value="Unassembled WGS sequence"/>
</dbReference>
<evidence type="ECO:0000256" key="1">
    <source>
        <dbReference type="SAM" id="MobiDB-lite"/>
    </source>
</evidence>
<protein>
    <submittedName>
        <fullName evidence="2">Uncharacterized protein</fullName>
    </submittedName>
</protein>
<keyword evidence="3" id="KW-1185">Reference proteome</keyword>
<proteinExistence type="predicted"/>
<feature type="region of interest" description="Disordered" evidence="1">
    <location>
        <begin position="1"/>
        <end position="22"/>
    </location>
</feature>
<feature type="compositionally biased region" description="Polar residues" evidence="1">
    <location>
        <begin position="12"/>
        <end position="22"/>
    </location>
</feature>
<sequence>MAQTDPGHPDLTQEQEATSDSEYLSASAQPWLGMAVNPWCGETEDGSWTQRRLFVDRTGYARICKLYSEPEELTLDPGYVRGTADLLAIKINQFDPSRAIAAFNAALRRGHQFCVLGEKTRAHCELMEKLVRHAEGDSERMAPMGSVTGEF</sequence>
<reference evidence="2 3" key="1">
    <citation type="journal article" date="2015" name="Genome Biol. Evol.">
        <title>Comparative Genomics of a Bacterivorous Green Alga Reveals Evolutionary Causalities and Consequences of Phago-Mixotrophic Mode of Nutrition.</title>
        <authorList>
            <person name="Burns J.A."/>
            <person name="Paasch A."/>
            <person name="Narechania A."/>
            <person name="Kim E."/>
        </authorList>
    </citation>
    <scope>NUCLEOTIDE SEQUENCE [LARGE SCALE GENOMIC DNA]</scope>
    <source>
        <strain evidence="2 3">PLY_AMNH</strain>
    </source>
</reference>
<accession>A0AAE0FT46</accession>
<gene>
    <name evidence="2" type="ORF">CYMTET_25757</name>
</gene>
<comment type="caution">
    <text evidence="2">The sequence shown here is derived from an EMBL/GenBank/DDBJ whole genome shotgun (WGS) entry which is preliminary data.</text>
</comment>
<name>A0AAE0FT46_9CHLO</name>
<dbReference type="EMBL" id="LGRX02013825">
    <property type="protein sequence ID" value="KAK3265571.1"/>
    <property type="molecule type" value="Genomic_DNA"/>
</dbReference>
<organism evidence="2 3">
    <name type="scientific">Cymbomonas tetramitiformis</name>
    <dbReference type="NCBI Taxonomy" id="36881"/>
    <lineage>
        <taxon>Eukaryota</taxon>
        <taxon>Viridiplantae</taxon>
        <taxon>Chlorophyta</taxon>
        <taxon>Pyramimonadophyceae</taxon>
        <taxon>Pyramimonadales</taxon>
        <taxon>Pyramimonadaceae</taxon>
        <taxon>Cymbomonas</taxon>
    </lineage>
</organism>